<feature type="domain" description="PSMD12/CSN4-like N-terminal" evidence="5">
    <location>
        <begin position="12"/>
        <end position="207"/>
    </location>
</feature>
<dbReference type="GO" id="GO:0008180">
    <property type="term" value="C:COP9 signalosome"/>
    <property type="evidence" value="ECO:0007669"/>
    <property type="project" value="TreeGrafter"/>
</dbReference>
<evidence type="ECO:0000256" key="3">
    <source>
        <dbReference type="ARBA" id="ARBA00022490"/>
    </source>
</evidence>
<dbReference type="Pfam" id="PF22241">
    <property type="entry name" value="PSMD12-CSN4_N"/>
    <property type="match status" value="1"/>
</dbReference>
<dbReference type="PANTHER" id="PTHR10855">
    <property type="entry name" value="26S PROTEASOME NON-ATPASE REGULATORY SUBUNIT 12/COP9 SIGNALOSOME COMPLEX SUBUNIT 4"/>
    <property type="match status" value="1"/>
</dbReference>
<dbReference type="AlphaFoldDB" id="A0A2P2LFZ2"/>
<protein>
    <recommendedName>
        <fullName evidence="5">PSMD12/CSN4-like N-terminal domain-containing protein</fullName>
    </recommendedName>
</protein>
<comment type="subcellular location">
    <subcellularLocation>
        <location evidence="2">Cytoplasm</location>
    </subcellularLocation>
    <subcellularLocation>
        <location evidence="1">Nucleus</location>
    </subcellularLocation>
</comment>
<dbReference type="InterPro" id="IPR040134">
    <property type="entry name" value="PSMD12/CSN4"/>
</dbReference>
<reference evidence="6" key="1">
    <citation type="submission" date="2018-02" db="EMBL/GenBank/DDBJ databases">
        <title>Rhizophora mucronata_Transcriptome.</title>
        <authorList>
            <person name="Meera S.P."/>
            <person name="Sreeshan A."/>
            <person name="Augustine A."/>
        </authorList>
    </citation>
    <scope>NUCLEOTIDE SEQUENCE</scope>
    <source>
        <tissue evidence="6">Leaf</tissue>
    </source>
</reference>
<dbReference type="GO" id="GO:0005829">
    <property type="term" value="C:cytosol"/>
    <property type="evidence" value="ECO:0007669"/>
    <property type="project" value="TreeGrafter"/>
</dbReference>
<evidence type="ECO:0000259" key="5">
    <source>
        <dbReference type="Pfam" id="PF22241"/>
    </source>
</evidence>
<keyword evidence="3" id="KW-0963">Cytoplasm</keyword>
<dbReference type="EMBL" id="GGEC01036366">
    <property type="protein sequence ID" value="MBX16850.1"/>
    <property type="molecule type" value="Transcribed_RNA"/>
</dbReference>
<organism evidence="6">
    <name type="scientific">Rhizophora mucronata</name>
    <name type="common">Asiatic mangrove</name>
    <dbReference type="NCBI Taxonomy" id="61149"/>
    <lineage>
        <taxon>Eukaryota</taxon>
        <taxon>Viridiplantae</taxon>
        <taxon>Streptophyta</taxon>
        <taxon>Embryophyta</taxon>
        <taxon>Tracheophyta</taxon>
        <taxon>Spermatophyta</taxon>
        <taxon>Magnoliopsida</taxon>
        <taxon>eudicotyledons</taxon>
        <taxon>Gunneridae</taxon>
        <taxon>Pentapetalae</taxon>
        <taxon>rosids</taxon>
        <taxon>fabids</taxon>
        <taxon>Malpighiales</taxon>
        <taxon>Rhizophoraceae</taxon>
        <taxon>Rhizophora</taxon>
    </lineage>
</organism>
<proteinExistence type="predicted"/>
<evidence type="ECO:0000256" key="2">
    <source>
        <dbReference type="ARBA" id="ARBA00004496"/>
    </source>
</evidence>
<evidence type="ECO:0000256" key="1">
    <source>
        <dbReference type="ARBA" id="ARBA00004123"/>
    </source>
</evidence>
<accession>A0A2P2LFZ2</accession>
<keyword evidence="4" id="KW-0539">Nucleus</keyword>
<sequence>MDSVLASASAITDQRQKIEQYKHILSSVISSNDIVQAKKFIDHILSDDVALVVSRQLLQTFAQELGRLEPEMQKEIAHYTLGQIQSRVVSFEEQVLVIREKLAELYESEQQWSKAAQMLSGIDLDSGMRVIDDTYRLSKCVQIARLYLEDDDAVNAEAFINKASFLVSSSQHEVLNLQYKVCYARILDLKRKFLEAALRYYDISQIEKRQIGEEYVKMKCYVLASV</sequence>
<dbReference type="PANTHER" id="PTHR10855:SF2">
    <property type="entry name" value="COP9 SIGNALOSOME COMPLEX SUBUNIT 4"/>
    <property type="match status" value="1"/>
</dbReference>
<evidence type="ECO:0000313" key="6">
    <source>
        <dbReference type="EMBL" id="MBX16850.1"/>
    </source>
</evidence>
<evidence type="ECO:0000256" key="4">
    <source>
        <dbReference type="ARBA" id="ARBA00023242"/>
    </source>
</evidence>
<dbReference type="InterPro" id="IPR054559">
    <property type="entry name" value="PSMD12-CSN4-like_N"/>
</dbReference>
<name>A0A2P2LFZ2_RHIMU</name>